<feature type="transmembrane region" description="Helical" evidence="6">
    <location>
        <begin position="235"/>
        <end position="253"/>
    </location>
</feature>
<keyword evidence="6" id="KW-1003">Cell membrane</keyword>
<feature type="transmembrane region" description="Helical" evidence="6">
    <location>
        <begin position="101"/>
        <end position="122"/>
    </location>
</feature>
<comment type="caution">
    <text evidence="7">The sequence shown here is derived from an EMBL/GenBank/DDBJ whole genome shotgun (WGS) entry which is preliminary data.</text>
</comment>
<keyword evidence="3 6" id="KW-0812">Transmembrane</keyword>
<evidence type="ECO:0000313" key="8">
    <source>
        <dbReference type="Proteomes" id="UP001597183"/>
    </source>
</evidence>
<feature type="transmembrane region" description="Helical" evidence="6">
    <location>
        <begin position="76"/>
        <end position="95"/>
    </location>
</feature>
<comment type="subcellular location">
    <subcellularLocation>
        <location evidence="6">Cell membrane</location>
        <topology evidence="6">Multi-pass membrane protein</topology>
    </subcellularLocation>
    <subcellularLocation>
        <location evidence="1">Membrane</location>
        <topology evidence="1">Multi-pass membrane protein</topology>
    </subcellularLocation>
</comment>
<evidence type="ECO:0000256" key="6">
    <source>
        <dbReference type="RuleBase" id="RU363041"/>
    </source>
</evidence>
<dbReference type="InterPro" id="IPR051598">
    <property type="entry name" value="TSUP/Inactive_protease-like"/>
</dbReference>
<protein>
    <recommendedName>
        <fullName evidence="6">Probable membrane transporter protein</fullName>
    </recommendedName>
</protein>
<dbReference type="EMBL" id="JBHTMK010000043">
    <property type="protein sequence ID" value="MFD1370140.1"/>
    <property type="molecule type" value="Genomic_DNA"/>
</dbReference>
<dbReference type="Pfam" id="PF01925">
    <property type="entry name" value="TauE"/>
    <property type="match status" value="1"/>
</dbReference>
<accession>A0ABW4AIP5</accession>
<evidence type="ECO:0000313" key="7">
    <source>
        <dbReference type="EMBL" id="MFD1370140.1"/>
    </source>
</evidence>
<dbReference type="PANTHER" id="PTHR43701">
    <property type="entry name" value="MEMBRANE TRANSPORTER PROTEIN MJ0441-RELATED"/>
    <property type="match status" value="1"/>
</dbReference>
<feature type="transmembrane region" description="Helical" evidence="6">
    <location>
        <begin position="49"/>
        <end position="64"/>
    </location>
</feature>
<reference evidence="8" key="1">
    <citation type="journal article" date="2019" name="Int. J. Syst. Evol. Microbiol.">
        <title>The Global Catalogue of Microorganisms (GCM) 10K type strain sequencing project: providing services to taxonomists for standard genome sequencing and annotation.</title>
        <authorList>
            <consortium name="The Broad Institute Genomics Platform"/>
            <consortium name="The Broad Institute Genome Sequencing Center for Infectious Disease"/>
            <person name="Wu L."/>
            <person name="Ma J."/>
        </authorList>
    </citation>
    <scope>NUCLEOTIDE SEQUENCE [LARGE SCALE GENOMIC DNA]</scope>
    <source>
        <strain evidence="8">CCM 7526</strain>
    </source>
</reference>
<keyword evidence="4 6" id="KW-1133">Transmembrane helix</keyword>
<proteinExistence type="inferred from homology"/>
<sequence length="256" mass="26069">MEIGIAGLLAGFLISIVTAPVGVSGAVFLLPVQLSVLHVPNPAVTPTNLLYNVVAGPGALLRYLRQGGFDRPLTRLLIAGTLPGVVLGAFLRVFALPGPRVFRLVVAAVLLPLGVWLCLRAVRPAPVARRRRDLPIVWLGLGVGTVGGIYGIGGGSILGPILAGSGIPMATVAPAALASTFVTSIAGAGTYGLIALTTDGGEIAPHWTLGLLCGLGGLIGGYLGARLQRHFPEAALRFLLGALAVALGVVYLFQAA</sequence>
<feature type="transmembrane region" description="Helical" evidence="6">
    <location>
        <begin position="134"/>
        <end position="152"/>
    </location>
</feature>
<organism evidence="7 8">
    <name type="scientific">Actinoplanes sichuanensis</name>
    <dbReference type="NCBI Taxonomy" id="512349"/>
    <lineage>
        <taxon>Bacteria</taxon>
        <taxon>Bacillati</taxon>
        <taxon>Actinomycetota</taxon>
        <taxon>Actinomycetes</taxon>
        <taxon>Micromonosporales</taxon>
        <taxon>Micromonosporaceae</taxon>
        <taxon>Actinoplanes</taxon>
    </lineage>
</organism>
<evidence type="ECO:0000256" key="5">
    <source>
        <dbReference type="ARBA" id="ARBA00023136"/>
    </source>
</evidence>
<gene>
    <name evidence="7" type="ORF">ACFQ5G_32805</name>
</gene>
<evidence type="ECO:0000256" key="3">
    <source>
        <dbReference type="ARBA" id="ARBA00022692"/>
    </source>
</evidence>
<dbReference type="RefSeq" id="WP_317790831.1">
    <property type="nucleotide sequence ID" value="NZ_AP028461.1"/>
</dbReference>
<evidence type="ECO:0000256" key="1">
    <source>
        <dbReference type="ARBA" id="ARBA00004141"/>
    </source>
</evidence>
<evidence type="ECO:0000256" key="4">
    <source>
        <dbReference type="ARBA" id="ARBA00022989"/>
    </source>
</evidence>
<comment type="similarity">
    <text evidence="2 6">Belongs to the 4-toluene sulfonate uptake permease (TSUP) (TC 2.A.102) family.</text>
</comment>
<dbReference type="PANTHER" id="PTHR43701:SF5">
    <property type="entry name" value="MEMBRANE TRANSPORTER PROTEIN-RELATED"/>
    <property type="match status" value="1"/>
</dbReference>
<keyword evidence="8" id="KW-1185">Reference proteome</keyword>
<evidence type="ECO:0000256" key="2">
    <source>
        <dbReference type="ARBA" id="ARBA00009142"/>
    </source>
</evidence>
<name>A0ABW4AIP5_9ACTN</name>
<feature type="transmembrane region" description="Helical" evidence="6">
    <location>
        <begin position="172"/>
        <end position="194"/>
    </location>
</feature>
<dbReference type="InterPro" id="IPR002781">
    <property type="entry name" value="TM_pro_TauE-like"/>
</dbReference>
<keyword evidence="5 6" id="KW-0472">Membrane</keyword>
<dbReference type="Proteomes" id="UP001597183">
    <property type="component" value="Unassembled WGS sequence"/>
</dbReference>
<feature type="transmembrane region" description="Helical" evidence="6">
    <location>
        <begin position="206"/>
        <end position="223"/>
    </location>
</feature>